<accession>A0A165TNX7</accession>
<evidence type="ECO:0000313" key="2">
    <source>
        <dbReference type="Proteomes" id="UP000076761"/>
    </source>
</evidence>
<sequence length="261" mass="29847">MSLITCMQSASIIINPLLLGLIPAQRLRSNSHLPHHTPNRLLLPLLLFHINLHSFISALSLPSTLLYFLAIPSIVFPPLVAPPTLQRLSVVDLIPNECPNLPCNLPPHLPPLLYQLLQVFQSLSLLPTFNDFQSALCYLQLPLQRLDRRRKPDAADRRTGQHVLADGTIRHSRRRGYSQRRLELPCRPLRHAKLCALLRVSFLLDFLPYPLELLVTSLLHLRSVFRLLLVLFERKTWLTANDYRASERLLQFGQLPPLSLC</sequence>
<reference evidence="1 2" key="1">
    <citation type="journal article" date="2016" name="Mol. Biol. Evol.">
        <title>Comparative Genomics of Early-Diverging Mushroom-Forming Fungi Provides Insights into the Origins of Lignocellulose Decay Capabilities.</title>
        <authorList>
            <person name="Nagy L.G."/>
            <person name="Riley R."/>
            <person name="Tritt A."/>
            <person name="Adam C."/>
            <person name="Daum C."/>
            <person name="Floudas D."/>
            <person name="Sun H."/>
            <person name="Yadav J.S."/>
            <person name="Pangilinan J."/>
            <person name="Larsson K.H."/>
            <person name="Matsuura K."/>
            <person name="Barry K."/>
            <person name="Labutti K."/>
            <person name="Kuo R."/>
            <person name="Ohm R.A."/>
            <person name="Bhattacharya S.S."/>
            <person name="Shirouzu T."/>
            <person name="Yoshinaga Y."/>
            <person name="Martin F.M."/>
            <person name="Grigoriev I.V."/>
            <person name="Hibbett D.S."/>
        </authorList>
    </citation>
    <scope>NUCLEOTIDE SEQUENCE [LARGE SCALE GENOMIC DNA]</scope>
    <source>
        <strain evidence="1 2">HHB14362 ss-1</strain>
    </source>
</reference>
<gene>
    <name evidence="1" type="ORF">NEOLEDRAFT_182972</name>
</gene>
<dbReference type="Proteomes" id="UP000076761">
    <property type="component" value="Unassembled WGS sequence"/>
</dbReference>
<evidence type="ECO:0000313" key="1">
    <source>
        <dbReference type="EMBL" id="KZT26952.1"/>
    </source>
</evidence>
<name>A0A165TNX7_9AGAM</name>
<proteinExistence type="predicted"/>
<organism evidence="1 2">
    <name type="scientific">Neolentinus lepideus HHB14362 ss-1</name>
    <dbReference type="NCBI Taxonomy" id="1314782"/>
    <lineage>
        <taxon>Eukaryota</taxon>
        <taxon>Fungi</taxon>
        <taxon>Dikarya</taxon>
        <taxon>Basidiomycota</taxon>
        <taxon>Agaricomycotina</taxon>
        <taxon>Agaricomycetes</taxon>
        <taxon>Gloeophyllales</taxon>
        <taxon>Gloeophyllaceae</taxon>
        <taxon>Neolentinus</taxon>
    </lineage>
</organism>
<dbReference type="InParanoid" id="A0A165TNX7"/>
<dbReference type="EMBL" id="KV425564">
    <property type="protein sequence ID" value="KZT26952.1"/>
    <property type="molecule type" value="Genomic_DNA"/>
</dbReference>
<protein>
    <submittedName>
        <fullName evidence="1">Uncharacterized protein</fullName>
    </submittedName>
</protein>
<dbReference type="AlphaFoldDB" id="A0A165TNX7"/>
<keyword evidence="2" id="KW-1185">Reference proteome</keyword>